<reference evidence="2 3" key="1">
    <citation type="submission" date="2018-08" db="EMBL/GenBank/DDBJ databases">
        <title>Genomic Encyclopedia of Archaeal and Bacterial Type Strains, Phase II (KMG-II): from individual species to whole genera.</title>
        <authorList>
            <person name="Goeker M."/>
        </authorList>
    </citation>
    <scope>NUCLEOTIDE SEQUENCE [LARGE SCALE GENOMIC DNA]</scope>
    <source>
        <strain evidence="2 3">DSM 2261</strain>
    </source>
</reference>
<accession>A0ABX9JVT6</accession>
<dbReference type="PIRSF" id="PIRSF029347">
    <property type="entry name" value="RecF"/>
    <property type="match status" value="1"/>
</dbReference>
<dbReference type="InterPro" id="IPR003959">
    <property type="entry name" value="ATPase_AAA_core"/>
</dbReference>
<dbReference type="PANTHER" id="PTHR40396:SF1">
    <property type="entry name" value="ATPASE AAA-TYPE CORE DOMAIN-CONTAINING PROTEIN"/>
    <property type="match status" value="1"/>
</dbReference>
<feature type="domain" description="ATPase AAA-type core" evidence="1">
    <location>
        <begin position="256"/>
        <end position="319"/>
    </location>
</feature>
<sequence length="374" mass="41517">MPLTFRVENYRALRNTDWSPQGVCALVGPNGAGKSTLLDVPQLLRHILEHGLMRALDHRGGAANLIHFEAAPAGVVTLQAMLPNISWLIQFTARELRIGSYYLEELYGPGLSGRRMGMLNEVWLNDIPLPADERSVLRLAADNPTTAPGIQSLLAVLQGYRCYADYHLAHIRENGSPLSSEKALDIHGRNVFSVLRNWRDTRADRVRFNFVMEGLRTLFPDNFADLDFETAGTTVAARVVAPRPDTTYPITFAANGLLVALLHLCAVASVPEGGMVALDEVENALHPFAIKRLIEAFRTWAAQTKSTVLLATHSPVVLDQFRDCPEQVYVMEPSQETNPIPLSQFRDPEYLSHFSLGDLYAHLEFGAPREPEPS</sequence>
<dbReference type="InterPro" id="IPR014555">
    <property type="entry name" value="RecF-like"/>
</dbReference>
<keyword evidence="3" id="KW-1185">Reference proteome</keyword>
<comment type="caution">
    <text evidence="2">The sequence shown here is derived from an EMBL/GenBank/DDBJ whole genome shotgun (WGS) entry which is preliminary data.</text>
</comment>
<dbReference type="Proteomes" id="UP000256345">
    <property type="component" value="Unassembled WGS sequence"/>
</dbReference>
<evidence type="ECO:0000313" key="2">
    <source>
        <dbReference type="EMBL" id="REG27904.1"/>
    </source>
</evidence>
<dbReference type="PANTHER" id="PTHR40396">
    <property type="entry name" value="ATPASE-LIKE PROTEIN"/>
    <property type="match status" value="1"/>
</dbReference>
<dbReference type="Gene3D" id="3.40.50.300">
    <property type="entry name" value="P-loop containing nucleotide triphosphate hydrolases"/>
    <property type="match status" value="2"/>
</dbReference>
<evidence type="ECO:0000259" key="1">
    <source>
        <dbReference type="Pfam" id="PF13304"/>
    </source>
</evidence>
<evidence type="ECO:0000313" key="3">
    <source>
        <dbReference type="Proteomes" id="UP000256345"/>
    </source>
</evidence>
<dbReference type="CDD" id="cd00267">
    <property type="entry name" value="ABC_ATPase"/>
    <property type="match status" value="2"/>
</dbReference>
<dbReference type="InterPro" id="IPR027417">
    <property type="entry name" value="P-loop_NTPase"/>
</dbReference>
<dbReference type="EMBL" id="QUMU01000009">
    <property type="protein sequence ID" value="REG27904.1"/>
    <property type="molecule type" value="Genomic_DNA"/>
</dbReference>
<proteinExistence type="predicted"/>
<protein>
    <submittedName>
        <fullName evidence="2">ATPase</fullName>
    </submittedName>
</protein>
<organism evidence="2 3">
    <name type="scientific">Archangium gephyra</name>
    <dbReference type="NCBI Taxonomy" id="48"/>
    <lineage>
        <taxon>Bacteria</taxon>
        <taxon>Pseudomonadati</taxon>
        <taxon>Myxococcota</taxon>
        <taxon>Myxococcia</taxon>
        <taxon>Myxococcales</taxon>
        <taxon>Cystobacterineae</taxon>
        <taxon>Archangiaceae</taxon>
        <taxon>Archangium</taxon>
    </lineage>
</organism>
<dbReference type="Pfam" id="PF13304">
    <property type="entry name" value="AAA_21"/>
    <property type="match status" value="1"/>
</dbReference>
<dbReference type="SUPFAM" id="SSF52540">
    <property type="entry name" value="P-loop containing nucleoside triphosphate hydrolases"/>
    <property type="match status" value="1"/>
</dbReference>
<name>A0ABX9JVT6_9BACT</name>
<gene>
    <name evidence="2" type="ORF">ATI61_109245</name>
</gene>